<dbReference type="EMBL" id="MK500302">
    <property type="protein sequence ID" value="QBK85058.1"/>
    <property type="molecule type" value="Genomic_DNA"/>
</dbReference>
<proteinExistence type="predicted"/>
<name>A0A481YP75_9VIRU</name>
<evidence type="ECO:0000313" key="1">
    <source>
        <dbReference type="EMBL" id="QBK85058.1"/>
    </source>
</evidence>
<gene>
    <name evidence="1" type="ORF">LCDPAC02_02570</name>
</gene>
<sequence length="484" mass="53967">MVLFKTKGRRINIGCHGDYERFDDFIKSGRYDPCQEYTICFQNWQEHCIGDEGLTLNHPDSKLHFVGEDFCDPVINEECPCSNESSDELFAPKHTMYLGFTWPHRGRPFSEQRQTNEHHGFSLIGNGEFELSVVTDDCGNPCGIQICSKVDEHPNFNPLNTYISRLGGKEGACLNGRFHNTCDNSFTDFIVTSAKDNCVFTDCFPFDELDVTQDECGKCCHSFRKGDSFHLLPTVKLRLSDDNEVPRFTLDEFSLIGVQVDGKAEFELNLNHGTFSHTTHRGVRWKSISGDIHFPRQDTFVNSTFHIVGGHLRTWSSSYLGDCSGVTSEGSGDSTHYNLFSALATTPVISQNGARLSLFQSQLCGLEQDEPEDPSAGLRVTHKGIIIVKQVDVSGFNMGVYATFGGAISVEESIHDNILGGDELILHDNEINMRLFTDSRNYLNNVTMFDAGNVDLIVDGIEYILLSDYTSGTVGPDNSVLHLA</sequence>
<protein>
    <submittedName>
        <fullName evidence="1">Uncharacterized protein</fullName>
    </submittedName>
</protein>
<organism evidence="1">
    <name type="scientific">Pithovirus LCDPAC02</name>
    <dbReference type="NCBI Taxonomy" id="2506601"/>
    <lineage>
        <taxon>Viruses</taxon>
        <taxon>Pithoviruses</taxon>
    </lineage>
</organism>
<reference evidence="1" key="1">
    <citation type="journal article" date="2019" name="MBio">
        <title>Virus Genomes from Deep Sea Sediments Expand the Ocean Megavirome and Support Independent Origins of Viral Gigantism.</title>
        <authorList>
            <person name="Backstrom D."/>
            <person name="Yutin N."/>
            <person name="Jorgensen S.L."/>
            <person name="Dharamshi J."/>
            <person name="Homa F."/>
            <person name="Zaremba-Niedwiedzka K."/>
            <person name="Spang A."/>
            <person name="Wolf Y.I."/>
            <person name="Koonin E.V."/>
            <person name="Ettema T.J."/>
        </authorList>
    </citation>
    <scope>NUCLEOTIDE SEQUENCE</scope>
</reference>
<accession>A0A481YP75</accession>